<reference evidence="3 4" key="1">
    <citation type="journal article" date="2018" name="Front. Microbiol.">
        <title>Novel Insights Into Bacterial Dimethylsulfoniopropionate Catabolism in the East China Sea.</title>
        <authorList>
            <person name="Liu J."/>
            <person name="Liu J."/>
            <person name="Zhang S.H."/>
            <person name="Liang J."/>
            <person name="Lin H."/>
            <person name="Song D."/>
            <person name="Yang G.P."/>
            <person name="Todd J.D."/>
            <person name="Zhang X.H."/>
        </authorList>
    </citation>
    <scope>NUCLEOTIDE SEQUENCE [LARGE SCALE GENOMIC DNA]</scope>
    <source>
        <strain evidence="3 4">ZYFD042</strain>
    </source>
</reference>
<sequence>MTLGTELAEGTPTRASRRAAAARPGATGLTRRQPLARHAASETTAQQWLRRGAVATALVGGPLTVIVFAALIAAGAFAWQALQVRDDLEGALDQGKSMVRAAASGDFDGIQRSGADIVDRAQRAHDTTHGPLWDLAADIPAIRNNVLAVRAVTEIAQTITSQSLPPMMTMMAASDDGDATAGAGGINLKPFLNAGAVIPTVLTSFDEASAIASSMDRTDVLPQISAPVDQVVQLIDQATPVLQTVDAHLPELLRAAGAERPMLYQLMIQTPAEIRATGGGIAQWLVLEVDNGRVDMLSQDTGVDLMYFDLPARGFDTQNGSLIRLPSATRALYPSEFVSWSSNFNMTPHFPTTVELFQATREMTEKPPFDGAISIDPIVLANLLEATGPLTLASGEIVDAGNAASVLMSEPYERFGMDNAAMDAYFNQVSAGMFAKLTGRDWDIGAMWGQIVRSAEQGRVYAWFEDAGLQGLAHQYGLDGTLREDTTEATQLGIYFNDYSIGKLEYHLNYSQYATCNADDRTITVTMDLHSTITEDIKSGYTLGLRNIERGIDLRTMMLDVLFFAPPGAEILSVDPEEGDRWDSTYHDRSGFDHSNPAESRTMLLEKGESRTVSYTVQLPEGDLGPLELRHTPGAHDTPVTIDANCAPLFRSPEGSDNIRLSKIG</sequence>
<dbReference type="Pfam" id="PF13196">
    <property type="entry name" value="DUF4012"/>
    <property type="match status" value="1"/>
</dbReference>
<keyword evidence="2" id="KW-0472">Membrane</keyword>
<protein>
    <submittedName>
        <fullName evidence="3">DUF4012 domain-containing protein</fullName>
    </submittedName>
</protein>
<gene>
    <name evidence="3" type="ORF">D8Y23_14355</name>
</gene>
<dbReference type="EMBL" id="RBZY01000066">
    <property type="protein sequence ID" value="RWR16082.1"/>
    <property type="molecule type" value="Genomic_DNA"/>
</dbReference>
<evidence type="ECO:0000313" key="4">
    <source>
        <dbReference type="Proteomes" id="UP000285970"/>
    </source>
</evidence>
<proteinExistence type="predicted"/>
<comment type="caution">
    <text evidence="3">The sequence shown here is derived from an EMBL/GenBank/DDBJ whole genome shotgun (WGS) entry which is preliminary data.</text>
</comment>
<organism evidence="3 4">
    <name type="scientific">Microbacterium enclense</name>
    <dbReference type="NCBI Taxonomy" id="993073"/>
    <lineage>
        <taxon>Bacteria</taxon>
        <taxon>Bacillati</taxon>
        <taxon>Actinomycetota</taxon>
        <taxon>Actinomycetes</taxon>
        <taxon>Micrococcales</taxon>
        <taxon>Microbacteriaceae</taxon>
        <taxon>Microbacterium</taxon>
    </lineage>
</organism>
<dbReference type="OrthoDB" id="3203519at2"/>
<dbReference type="RefSeq" id="WP_128218775.1">
    <property type="nucleotide sequence ID" value="NZ_RBZY01000066.1"/>
</dbReference>
<name>A0A3S3M9Y2_9MICO</name>
<keyword evidence="2" id="KW-1133">Transmembrane helix</keyword>
<evidence type="ECO:0000256" key="2">
    <source>
        <dbReference type="SAM" id="Phobius"/>
    </source>
</evidence>
<dbReference type="InterPro" id="IPR025101">
    <property type="entry name" value="DUF4012"/>
</dbReference>
<keyword evidence="2" id="KW-0812">Transmembrane</keyword>
<feature type="region of interest" description="Disordered" evidence="1">
    <location>
        <begin position="1"/>
        <end position="39"/>
    </location>
</feature>
<dbReference type="AlphaFoldDB" id="A0A3S3M9Y2"/>
<feature type="transmembrane region" description="Helical" evidence="2">
    <location>
        <begin position="53"/>
        <end position="79"/>
    </location>
</feature>
<evidence type="ECO:0000256" key="1">
    <source>
        <dbReference type="SAM" id="MobiDB-lite"/>
    </source>
</evidence>
<evidence type="ECO:0000313" key="3">
    <source>
        <dbReference type="EMBL" id="RWR16082.1"/>
    </source>
</evidence>
<feature type="compositionally biased region" description="Low complexity" evidence="1">
    <location>
        <begin position="10"/>
        <end position="32"/>
    </location>
</feature>
<accession>A0A3S3M9Y2</accession>
<dbReference type="Proteomes" id="UP000285970">
    <property type="component" value="Unassembled WGS sequence"/>
</dbReference>